<dbReference type="Gene3D" id="3.90.120.10">
    <property type="entry name" value="DNA Methylase, subunit A, domain 2"/>
    <property type="match status" value="1"/>
</dbReference>
<dbReference type="PANTHER" id="PTHR10629">
    <property type="entry name" value="CYTOSINE-SPECIFIC METHYLTRANSFERASE"/>
    <property type="match status" value="1"/>
</dbReference>
<keyword evidence="1 5" id="KW-0489">Methyltransferase</keyword>
<gene>
    <name evidence="8" type="primary">haeIIIM</name>
    <name evidence="8" type="ORF">TR69_WS6001000892</name>
</gene>
<dbReference type="PROSITE" id="PS51679">
    <property type="entry name" value="SAM_MT_C5"/>
    <property type="match status" value="1"/>
</dbReference>
<dbReference type="NCBIfam" id="TIGR00675">
    <property type="entry name" value="dcm"/>
    <property type="match status" value="1"/>
</dbReference>
<feature type="active site" evidence="5">
    <location>
        <position position="75"/>
    </location>
</feature>
<dbReference type="Pfam" id="PF00145">
    <property type="entry name" value="DNA_methylase"/>
    <property type="match status" value="1"/>
</dbReference>
<dbReference type="InterPro" id="IPR050390">
    <property type="entry name" value="C5-Methyltransferase"/>
</dbReference>
<dbReference type="GO" id="GO:0003677">
    <property type="term" value="F:DNA binding"/>
    <property type="evidence" value="ECO:0007669"/>
    <property type="project" value="TreeGrafter"/>
</dbReference>
<reference evidence="8 9" key="1">
    <citation type="submission" date="2015-02" db="EMBL/GenBank/DDBJ databases">
        <title>Improved understanding of the partial-nitritation anammox process through 23 genomes representing the majority of the microbial community.</title>
        <authorList>
            <person name="Speth D.R."/>
            <person name="In T Zandt M."/>
            <person name="Guerrero Cruz S."/>
            <person name="Jetten M.S."/>
            <person name="Dutilh B.E."/>
        </authorList>
    </citation>
    <scope>NUCLEOTIDE SEQUENCE [LARGE SCALE GENOMIC DNA]</scope>
    <source>
        <strain evidence="8">OLB20</strain>
    </source>
</reference>
<keyword evidence="3 5" id="KW-0949">S-adenosyl-L-methionine</keyword>
<evidence type="ECO:0000256" key="2">
    <source>
        <dbReference type="ARBA" id="ARBA00022679"/>
    </source>
</evidence>
<sequence>MKIASLFAGAGGLDKGFENAGFTVEWANEYDKTIWETFRKNFPKTRLDERSIRDVDSQEIKSFGHFDGLVGGPPCQSWSLAGSMKGIEDQRGSLFYEYLRVLSDIEPKFFLAENVPGLISKRHIGEYKKIVAEFEKRGYQVTEGKVNASDYGVPEDRERVIIVGFHKDLNRKFIFPERTHNKLKKVTLKQAIGDLPEPVAALPGNNANSNLKIPNHEYFTGAFSSRFMSRNRIRGWDEQAYTIEASGRHAKLHPSAPPMKKINKDEWIFEKGSEHKYRRLSIRESARIQTFPDNFIFHYSKVNDGYKMVGNAVPVKLAEAFANEILKQIA</sequence>
<dbReference type="SUPFAM" id="SSF53335">
    <property type="entry name" value="S-adenosyl-L-methionine-dependent methyltransferases"/>
    <property type="match status" value="1"/>
</dbReference>
<evidence type="ECO:0000256" key="1">
    <source>
        <dbReference type="ARBA" id="ARBA00022603"/>
    </source>
</evidence>
<dbReference type="CDD" id="cd00315">
    <property type="entry name" value="Cyt_C5_DNA_methylase"/>
    <property type="match status" value="1"/>
</dbReference>
<evidence type="ECO:0000256" key="6">
    <source>
        <dbReference type="RuleBase" id="RU000416"/>
    </source>
</evidence>
<evidence type="ECO:0000313" key="9">
    <source>
        <dbReference type="Proteomes" id="UP000070457"/>
    </source>
</evidence>
<dbReference type="PANTHER" id="PTHR10629:SF52">
    <property type="entry name" value="DNA (CYTOSINE-5)-METHYLTRANSFERASE 1"/>
    <property type="match status" value="1"/>
</dbReference>
<evidence type="ECO:0000256" key="5">
    <source>
        <dbReference type="PROSITE-ProRule" id="PRU01016"/>
    </source>
</evidence>
<dbReference type="GO" id="GO:0032259">
    <property type="term" value="P:methylation"/>
    <property type="evidence" value="ECO:0007669"/>
    <property type="project" value="UniProtKB-KW"/>
</dbReference>
<keyword evidence="4" id="KW-0680">Restriction system</keyword>
<evidence type="ECO:0000313" key="8">
    <source>
        <dbReference type="EMBL" id="KXK26871.1"/>
    </source>
</evidence>
<dbReference type="STRING" id="1617426.TR69_WS6001000892"/>
<name>A0A136LZ11_9BACT</name>
<dbReference type="PATRIC" id="fig|1617426.3.peg.879"/>
<dbReference type="GO" id="GO:0044027">
    <property type="term" value="P:negative regulation of gene expression via chromosomal CpG island methylation"/>
    <property type="evidence" value="ECO:0007669"/>
    <property type="project" value="TreeGrafter"/>
</dbReference>
<keyword evidence="2 5" id="KW-0808">Transferase</keyword>
<dbReference type="PRINTS" id="PR00105">
    <property type="entry name" value="C5METTRFRASE"/>
</dbReference>
<dbReference type="InterPro" id="IPR029063">
    <property type="entry name" value="SAM-dependent_MTases_sf"/>
</dbReference>
<accession>A0A136LZ11</accession>
<dbReference type="InterPro" id="IPR001525">
    <property type="entry name" value="C5_MeTfrase"/>
</dbReference>
<evidence type="ECO:0000256" key="4">
    <source>
        <dbReference type="ARBA" id="ARBA00022747"/>
    </source>
</evidence>
<dbReference type="PROSITE" id="PS00094">
    <property type="entry name" value="C5_MTASE_1"/>
    <property type="match status" value="1"/>
</dbReference>
<dbReference type="EC" id="2.1.1.37" evidence="7"/>
<protein>
    <recommendedName>
        <fullName evidence="7">Cytosine-specific methyltransferase</fullName>
        <ecNumber evidence="7">2.1.1.37</ecNumber>
    </recommendedName>
</protein>
<organism evidence="8 9">
    <name type="scientific">candidate division WS6 bacterium OLB20</name>
    <dbReference type="NCBI Taxonomy" id="1617426"/>
    <lineage>
        <taxon>Bacteria</taxon>
        <taxon>Candidatus Dojkabacteria</taxon>
    </lineage>
</organism>
<comment type="catalytic activity">
    <reaction evidence="7">
        <text>a 2'-deoxycytidine in DNA + S-adenosyl-L-methionine = a 5-methyl-2'-deoxycytidine in DNA + S-adenosyl-L-homocysteine + H(+)</text>
        <dbReference type="Rhea" id="RHEA:13681"/>
        <dbReference type="Rhea" id="RHEA-COMP:11369"/>
        <dbReference type="Rhea" id="RHEA-COMP:11370"/>
        <dbReference type="ChEBI" id="CHEBI:15378"/>
        <dbReference type="ChEBI" id="CHEBI:57856"/>
        <dbReference type="ChEBI" id="CHEBI:59789"/>
        <dbReference type="ChEBI" id="CHEBI:85452"/>
        <dbReference type="ChEBI" id="CHEBI:85454"/>
        <dbReference type="EC" id="2.1.1.37"/>
    </reaction>
</comment>
<dbReference type="GO" id="GO:0003886">
    <property type="term" value="F:DNA (cytosine-5-)-methyltransferase activity"/>
    <property type="evidence" value="ECO:0007669"/>
    <property type="project" value="UniProtKB-EC"/>
</dbReference>
<evidence type="ECO:0000256" key="7">
    <source>
        <dbReference type="RuleBase" id="RU000417"/>
    </source>
</evidence>
<comment type="caution">
    <text evidence="8">The sequence shown here is derived from an EMBL/GenBank/DDBJ whole genome shotgun (WGS) entry which is preliminary data.</text>
</comment>
<dbReference type="Proteomes" id="UP000070457">
    <property type="component" value="Unassembled WGS sequence"/>
</dbReference>
<proteinExistence type="inferred from homology"/>
<dbReference type="GO" id="GO:0009307">
    <property type="term" value="P:DNA restriction-modification system"/>
    <property type="evidence" value="ECO:0007669"/>
    <property type="project" value="UniProtKB-KW"/>
</dbReference>
<dbReference type="AlphaFoldDB" id="A0A136LZ11"/>
<evidence type="ECO:0000256" key="3">
    <source>
        <dbReference type="ARBA" id="ARBA00022691"/>
    </source>
</evidence>
<comment type="similarity">
    <text evidence="5 6">Belongs to the class I-like SAM-binding methyltransferase superfamily. C5-methyltransferase family.</text>
</comment>
<dbReference type="Gene3D" id="3.40.50.150">
    <property type="entry name" value="Vaccinia Virus protein VP39"/>
    <property type="match status" value="1"/>
</dbReference>
<dbReference type="EMBL" id="JYNZ01000003">
    <property type="protein sequence ID" value="KXK26871.1"/>
    <property type="molecule type" value="Genomic_DNA"/>
</dbReference>
<dbReference type="InterPro" id="IPR018117">
    <property type="entry name" value="C5_DNA_meth_AS"/>
</dbReference>